<gene>
    <name evidence="1" type="ORF">GTA08_BOTSDO08555</name>
</gene>
<dbReference type="Proteomes" id="UP000572817">
    <property type="component" value="Unassembled WGS sequence"/>
</dbReference>
<comment type="caution">
    <text evidence="1">The sequence shown here is derived from an EMBL/GenBank/DDBJ whole genome shotgun (WGS) entry which is preliminary data.</text>
</comment>
<proteinExistence type="predicted"/>
<protein>
    <submittedName>
        <fullName evidence="1">Uncharacterized protein</fullName>
    </submittedName>
</protein>
<sequence length="160" mass="16922">MDVGLPILPASGAGTAGLMAAVGNPQGCQQVDSCTGNTGLPSLTGTGTTQMTKFECTTPENHMGQCGSTQNNVFVVVASINWETTSTNPDPIFNVILADSYKTSLPACVAIQEKDQTYSYQFTQGSTECFIDQFNVLKHLDGATVYLTVNPKGTIQLFQG</sequence>
<reference evidence="1" key="1">
    <citation type="submission" date="2020-04" db="EMBL/GenBank/DDBJ databases">
        <title>Genome Assembly and Annotation of Botryosphaeria dothidea sdau 11-99, a Latent Pathogen of Apple Fruit Ring Rot in China.</title>
        <authorList>
            <person name="Yu C."/>
            <person name="Diao Y."/>
            <person name="Lu Q."/>
            <person name="Zhao J."/>
            <person name="Cui S."/>
            <person name="Peng C."/>
            <person name="He B."/>
            <person name="Liu H."/>
        </authorList>
    </citation>
    <scope>NUCLEOTIDE SEQUENCE [LARGE SCALE GENOMIC DNA]</scope>
    <source>
        <strain evidence="1">Sdau11-99</strain>
    </source>
</reference>
<name>A0A8H4IQX4_9PEZI</name>
<evidence type="ECO:0000313" key="1">
    <source>
        <dbReference type="EMBL" id="KAF4304568.1"/>
    </source>
</evidence>
<accession>A0A8H4IQX4</accession>
<evidence type="ECO:0000313" key="2">
    <source>
        <dbReference type="Proteomes" id="UP000572817"/>
    </source>
</evidence>
<organism evidence="1 2">
    <name type="scientific">Botryosphaeria dothidea</name>
    <dbReference type="NCBI Taxonomy" id="55169"/>
    <lineage>
        <taxon>Eukaryota</taxon>
        <taxon>Fungi</taxon>
        <taxon>Dikarya</taxon>
        <taxon>Ascomycota</taxon>
        <taxon>Pezizomycotina</taxon>
        <taxon>Dothideomycetes</taxon>
        <taxon>Dothideomycetes incertae sedis</taxon>
        <taxon>Botryosphaeriales</taxon>
        <taxon>Botryosphaeriaceae</taxon>
        <taxon>Botryosphaeria</taxon>
    </lineage>
</organism>
<keyword evidence="2" id="KW-1185">Reference proteome</keyword>
<dbReference type="AlphaFoldDB" id="A0A8H4IQX4"/>
<dbReference type="EMBL" id="WWBZ02000051">
    <property type="protein sequence ID" value="KAF4304568.1"/>
    <property type="molecule type" value="Genomic_DNA"/>
</dbReference>